<dbReference type="RefSeq" id="WP_108854117.1">
    <property type="nucleotide sequence ID" value="NZ_OMOQ01000003.1"/>
</dbReference>
<dbReference type="InterPro" id="IPR005158">
    <property type="entry name" value="BTAD"/>
</dbReference>
<dbReference type="Pfam" id="PF03704">
    <property type="entry name" value="BTAD"/>
    <property type="match status" value="1"/>
</dbReference>
<dbReference type="InterPro" id="IPR019734">
    <property type="entry name" value="TPR_rpt"/>
</dbReference>
<evidence type="ECO:0000313" key="3">
    <source>
        <dbReference type="Proteomes" id="UP000244924"/>
    </source>
</evidence>
<evidence type="ECO:0000259" key="1">
    <source>
        <dbReference type="SMART" id="SM01043"/>
    </source>
</evidence>
<sequence>MTDRRKMYINVTTLGEFRAKIGGRDVTPASEAGRLLLAIMTLSPERRENRGRLAAMLWEDTGEQQARARLRQALYTLRSDLGPDWDGLAASRTVVALAPGSIRSDIEALEAELAEGDVPDTIFLGDASPSSLLEALPEPGRLYASWLAIRRQALENRLRERLTALVREGDAHEKAARALLNLDPSDEFAARHLIGHHAHEGDTGRALKVYSDLWDHLDDVYGMEPSQTTQDLIAAVKIGKIAPTATAQLPPAAPVRLVIPPVAAPAAYDEAGQLAELFRAELIGRLCRFREFDVLDAALVDDVTGAYRLQLAAAWVAGRARLRLTLTRTRDGRVLWSDDRKDIAEHWSERIASVADSVAAACSLNLSRARLADIRRSGPTERTLDHWLLGQTLLDEFRPKSWDEATQAFRRAIALDPDFSGAYSSLSQVENIRHLVHPGRLPDPVGLAESRDLANRAIALDPGDSRALLCRAWASMLLGDFDRAESAFADAYDCNPNDPWTVISCALGAAFGGDQVRADALACRALEERWTHAPSVWGYHATIRFLGGDYAGCVAAAGNAGDGILNIPAWEAAAEFRQGRLDAAAAAWSRFESAARKHWAGQGAPTTARLLDWFGGSFPIRSRQARHLLRDSATGAAQAYLHCMQQ</sequence>
<dbReference type="AlphaFoldDB" id="A0A2R8BKU6"/>
<keyword evidence="3" id="KW-1185">Reference proteome</keyword>
<dbReference type="Gene3D" id="1.10.10.10">
    <property type="entry name" value="Winged helix-like DNA-binding domain superfamily/Winged helix DNA-binding domain"/>
    <property type="match status" value="1"/>
</dbReference>
<organism evidence="2 3">
    <name type="scientific">Albidovulum aquaemixtae</name>
    <dbReference type="NCBI Taxonomy" id="1542388"/>
    <lineage>
        <taxon>Bacteria</taxon>
        <taxon>Pseudomonadati</taxon>
        <taxon>Pseudomonadota</taxon>
        <taxon>Alphaproteobacteria</taxon>
        <taxon>Rhodobacterales</taxon>
        <taxon>Paracoccaceae</taxon>
        <taxon>Albidovulum</taxon>
    </lineage>
</organism>
<dbReference type="Proteomes" id="UP000244924">
    <property type="component" value="Unassembled WGS sequence"/>
</dbReference>
<name>A0A2R8BKU6_9RHOB</name>
<protein>
    <recommendedName>
        <fullName evidence="1">Bacterial transcriptional activator domain-containing protein</fullName>
    </recommendedName>
</protein>
<dbReference type="InterPro" id="IPR051677">
    <property type="entry name" value="AfsR-DnrI-RedD_regulator"/>
</dbReference>
<accession>A0A2R8BKU6</accession>
<dbReference type="InterPro" id="IPR036388">
    <property type="entry name" value="WH-like_DNA-bd_sf"/>
</dbReference>
<dbReference type="Gene3D" id="1.25.40.10">
    <property type="entry name" value="Tetratricopeptide repeat domain"/>
    <property type="match status" value="1"/>
</dbReference>
<feature type="domain" description="Bacterial transcriptional activator" evidence="1">
    <location>
        <begin position="104"/>
        <end position="237"/>
    </location>
</feature>
<dbReference type="OrthoDB" id="7888886at2"/>
<dbReference type="SMART" id="SM01043">
    <property type="entry name" value="BTAD"/>
    <property type="match status" value="1"/>
</dbReference>
<dbReference type="InterPro" id="IPR011990">
    <property type="entry name" value="TPR-like_helical_dom_sf"/>
</dbReference>
<dbReference type="SUPFAM" id="SSF48452">
    <property type="entry name" value="TPR-like"/>
    <property type="match status" value="2"/>
</dbReference>
<evidence type="ECO:0000313" key="2">
    <source>
        <dbReference type="EMBL" id="SPH24050.1"/>
    </source>
</evidence>
<dbReference type="PANTHER" id="PTHR35807">
    <property type="entry name" value="TRANSCRIPTIONAL REGULATOR REDD-RELATED"/>
    <property type="match status" value="1"/>
</dbReference>
<dbReference type="SMART" id="SM00028">
    <property type="entry name" value="TPR"/>
    <property type="match status" value="2"/>
</dbReference>
<gene>
    <name evidence="2" type="ORF">DEA8626_03098</name>
</gene>
<reference evidence="2 3" key="1">
    <citation type="submission" date="2018-03" db="EMBL/GenBank/DDBJ databases">
        <authorList>
            <person name="Keele B.F."/>
        </authorList>
    </citation>
    <scope>NUCLEOTIDE SEQUENCE [LARGE SCALE GENOMIC DNA]</scope>
    <source>
        <strain evidence="2 3">CECT 8626</strain>
    </source>
</reference>
<proteinExistence type="predicted"/>
<dbReference type="EMBL" id="OMOQ01000003">
    <property type="protein sequence ID" value="SPH24050.1"/>
    <property type="molecule type" value="Genomic_DNA"/>
</dbReference>